<evidence type="ECO:0000256" key="1">
    <source>
        <dbReference type="SAM" id="Phobius"/>
    </source>
</evidence>
<name>A0ABZ3FMS0_9ACTN</name>
<keyword evidence="1" id="KW-0472">Membrane</keyword>
<sequence length="147" mass="16339">MEWASLVPIVGLVMLVCAIVPLVWLFLRRRWLARNGGIFDCELNLGTIADPRWVLGVLRYSGEDLEWFRVLALSFRPEHSLRRSAARIRAKVQPVVNGVDANQRLVRLETETDAGAVAWDLAMDADAATGLLAWLEAAPPSVGRFTS</sequence>
<organism evidence="2 3">
    <name type="scientific">Ammonicoccus fulvus</name>
    <dbReference type="NCBI Taxonomy" id="3138240"/>
    <lineage>
        <taxon>Bacteria</taxon>
        <taxon>Bacillati</taxon>
        <taxon>Actinomycetota</taxon>
        <taxon>Actinomycetes</taxon>
        <taxon>Propionibacteriales</taxon>
        <taxon>Propionibacteriaceae</taxon>
        <taxon>Ammonicoccus</taxon>
    </lineage>
</organism>
<keyword evidence="1" id="KW-1133">Transmembrane helix</keyword>
<protein>
    <submittedName>
        <fullName evidence="2">DUF2550 domain-containing protein</fullName>
    </submittedName>
</protein>
<evidence type="ECO:0000313" key="3">
    <source>
        <dbReference type="Proteomes" id="UP001442841"/>
    </source>
</evidence>
<keyword evidence="1" id="KW-0812">Transmembrane</keyword>
<proteinExistence type="predicted"/>
<dbReference type="RefSeq" id="WP_425308803.1">
    <property type="nucleotide sequence ID" value="NZ_CP154795.1"/>
</dbReference>
<keyword evidence="3" id="KW-1185">Reference proteome</keyword>
<feature type="transmembrane region" description="Helical" evidence="1">
    <location>
        <begin position="6"/>
        <end position="27"/>
    </location>
</feature>
<dbReference type="Pfam" id="PF10739">
    <property type="entry name" value="DUF2550"/>
    <property type="match status" value="1"/>
</dbReference>
<gene>
    <name evidence="2" type="ORF">AADG42_08595</name>
</gene>
<reference evidence="2 3" key="1">
    <citation type="submission" date="2024-04" db="EMBL/GenBank/DDBJ databases">
        <title>Isolation of an actinomycete strain from pig manure.</title>
        <authorList>
            <person name="Gong T."/>
            <person name="Yu Z."/>
            <person name="An M."/>
            <person name="Wei C."/>
            <person name="Yang W."/>
            <person name="Liu L."/>
        </authorList>
    </citation>
    <scope>NUCLEOTIDE SEQUENCE [LARGE SCALE GENOMIC DNA]</scope>
    <source>
        <strain evidence="2 3">ZF39</strain>
    </source>
</reference>
<dbReference type="InterPro" id="IPR019675">
    <property type="entry name" value="DUF2550"/>
</dbReference>
<evidence type="ECO:0000313" key="2">
    <source>
        <dbReference type="EMBL" id="XAN07348.1"/>
    </source>
</evidence>
<accession>A0ABZ3FMS0</accession>
<dbReference type="Proteomes" id="UP001442841">
    <property type="component" value="Chromosome"/>
</dbReference>
<dbReference type="EMBL" id="CP154795">
    <property type="protein sequence ID" value="XAN07348.1"/>
    <property type="molecule type" value="Genomic_DNA"/>
</dbReference>